<dbReference type="PROSITE" id="PS51257">
    <property type="entry name" value="PROKAR_LIPOPROTEIN"/>
    <property type="match status" value="1"/>
</dbReference>
<keyword evidence="2" id="KW-0812">Transmembrane</keyword>
<feature type="transmembrane region" description="Helical" evidence="2">
    <location>
        <begin position="12"/>
        <end position="36"/>
    </location>
</feature>
<evidence type="ECO:0000259" key="3">
    <source>
        <dbReference type="Pfam" id="PF01569"/>
    </source>
</evidence>
<keyword evidence="2" id="KW-1133">Transmembrane helix</keyword>
<evidence type="ECO:0000256" key="2">
    <source>
        <dbReference type="SAM" id="Phobius"/>
    </source>
</evidence>
<feature type="region of interest" description="Disordered" evidence="1">
    <location>
        <begin position="207"/>
        <end position="279"/>
    </location>
</feature>
<dbReference type="EMBL" id="JBHTCS010000008">
    <property type="protein sequence ID" value="MFC7447126.1"/>
    <property type="molecule type" value="Genomic_DNA"/>
</dbReference>
<feature type="transmembrane region" description="Helical" evidence="2">
    <location>
        <begin position="156"/>
        <end position="177"/>
    </location>
</feature>
<dbReference type="InterPro" id="IPR000326">
    <property type="entry name" value="PAP2/HPO"/>
</dbReference>
<organism evidence="4 5">
    <name type="scientific">Rhodococcus daqingensis</name>
    <dbReference type="NCBI Taxonomy" id="2479363"/>
    <lineage>
        <taxon>Bacteria</taxon>
        <taxon>Bacillati</taxon>
        <taxon>Actinomycetota</taxon>
        <taxon>Actinomycetes</taxon>
        <taxon>Mycobacteriales</taxon>
        <taxon>Nocardiaceae</taxon>
        <taxon>Rhodococcus</taxon>
    </lineage>
</organism>
<evidence type="ECO:0000313" key="5">
    <source>
        <dbReference type="Proteomes" id="UP001596484"/>
    </source>
</evidence>
<name>A0ABW2RU90_9NOCA</name>
<feature type="domain" description="Phosphatidic acid phosphatase type 2/haloperoxidase" evidence="3">
    <location>
        <begin position="90"/>
        <end position="200"/>
    </location>
</feature>
<feature type="transmembrane region" description="Helical" evidence="2">
    <location>
        <begin position="96"/>
        <end position="117"/>
    </location>
</feature>
<evidence type="ECO:0000256" key="1">
    <source>
        <dbReference type="SAM" id="MobiDB-lite"/>
    </source>
</evidence>
<dbReference type="InterPro" id="IPR036938">
    <property type="entry name" value="PAP2/HPO_sf"/>
</dbReference>
<dbReference type="Pfam" id="PF01569">
    <property type="entry name" value="PAP2"/>
    <property type="match status" value="1"/>
</dbReference>
<feature type="compositionally biased region" description="Low complexity" evidence="1">
    <location>
        <begin position="235"/>
        <end position="247"/>
    </location>
</feature>
<keyword evidence="5" id="KW-1185">Reference proteome</keyword>
<evidence type="ECO:0000313" key="4">
    <source>
        <dbReference type="EMBL" id="MFC7447126.1"/>
    </source>
</evidence>
<dbReference type="Proteomes" id="UP001596484">
    <property type="component" value="Unassembled WGS sequence"/>
</dbReference>
<accession>A0ABW2RU90</accession>
<proteinExistence type="predicted"/>
<feature type="transmembrane region" description="Helical" evidence="2">
    <location>
        <begin position="65"/>
        <end position="89"/>
    </location>
</feature>
<comment type="caution">
    <text evidence="4">The sequence shown here is derived from an EMBL/GenBank/DDBJ whole genome shotgun (WGS) entry which is preliminary data.</text>
</comment>
<feature type="transmembrane region" description="Helical" evidence="2">
    <location>
        <begin position="183"/>
        <end position="201"/>
    </location>
</feature>
<reference evidence="5" key="1">
    <citation type="journal article" date="2019" name="Int. J. Syst. Evol. Microbiol.">
        <title>The Global Catalogue of Microorganisms (GCM) 10K type strain sequencing project: providing services to taxonomists for standard genome sequencing and annotation.</title>
        <authorList>
            <consortium name="The Broad Institute Genomics Platform"/>
            <consortium name="The Broad Institute Genome Sequencing Center for Infectious Disease"/>
            <person name="Wu L."/>
            <person name="Ma J."/>
        </authorList>
    </citation>
    <scope>NUCLEOTIDE SEQUENCE [LARGE SCALE GENOMIC DNA]</scope>
    <source>
        <strain evidence="5">ICMP 19430</strain>
    </source>
</reference>
<dbReference type="SUPFAM" id="SSF48317">
    <property type="entry name" value="Acid phosphatase/Vanadium-dependent haloperoxidase"/>
    <property type="match status" value="1"/>
</dbReference>
<dbReference type="Gene3D" id="1.20.144.10">
    <property type="entry name" value="Phosphatidic acid phosphatase type 2/haloperoxidase"/>
    <property type="match status" value="1"/>
</dbReference>
<protein>
    <submittedName>
        <fullName evidence="4">Phosphatase PAP2 family protein</fullName>
    </submittedName>
</protein>
<dbReference type="RefSeq" id="WP_378401964.1">
    <property type="nucleotide sequence ID" value="NZ_JBHTCS010000008.1"/>
</dbReference>
<feature type="compositionally biased region" description="Gly residues" evidence="1">
    <location>
        <begin position="261"/>
        <end position="272"/>
    </location>
</feature>
<feature type="transmembrane region" description="Helical" evidence="2">
    <location>
        <begin position="129"/>
        <end position="149"/>
    </location>
</feature>
<gene>
    <name evidence="4" type="ORF">ACFQS9_04390</name>
</gene>
<keyword evidence="2" id="KW-0472">Membrane</keyword>
<sequence length="279" mass="28365">MWTSKPRANGRAPGYVLGATIAAGCALALMLVHSVFVATEGGQLADQQLMRAANAAPDSWHEAGFALLGAVNAAFIAAAVGVIVLIGLIRRRPRSLAVALAVIAGANVTTQAVKLLLDRPYLGWGAHNTLPSGHVTVITSLAVGLAMVLTPGSRAAVAALMCAAAAAAGSAVMICQWHRPSDVVAAVLVVAAWAAILWPACAERRDRYRGQGGRPSDRHHRPGLGQGTGTAGSWPGPAGYPAHPGGPDLRPGPVPPAGWGERAGGPGLGDRTGGALQRR</sequence>